<dbReference type="EMBL" id="CYKH01002117">
    <property type="protein sequence ID" value="CUG93096.1"/>
    <property type="molecule type" value="Genomic_DNA"/>
</dbReference>
<feature type="compositionally biased region" description="Polar residues" evidence="1">
    <location>
        <begin position="1"/>
        <end position="16"/>
    </location>
</feature>
<feature type="compositionally biased region" description="Low complexity" evidence="1">
    <location>
        <begin position="423"/>
        <end position="436"/>
    </location>
</feature>
<evidence type="ECO:0000313" key="2">
    <source>
        <dbReference type="EMBL" id="CUG93096.1"/>
    </source>
</evidence>
<feature type="compositionally biased region" description="Gly residues" evidence="1">
    <location>
        <begin position="385"/>
        <end position="395"/>
    </location>
</feature>
<feature type="compositionally biased region" description="Polar residues" evidence="1">
    <location>
        <begin position="368"/>
        <end position="383"/>
    </location>
</feature>
<feature type="compositionally biased region" description="Basic and acidic residues" evidence="1">
    <location>
        <begin position="715"/>
        <end position="729"/>
    </location>
</feature>
<accession>A0A0S4JNK8</accession>
<dbReference type="VEuPathDB" id="TriTrypDB:BSAL_40735"/>
<evidence type="ECO:0000313" key="3">
    <source>
        <dbReference type="Proteomes" id="UP000051952"/>
    </source>
</evidence>
<reference evidence="3" key="1">
    <citation type="submission" date="2015-09" db="EMBL/GenBank/DDBJ databases">
        <authorList>
            <consortium name="Pathogen Informatics"/>
        </authorList>
    </citation>
    <scope>NUCLEOTIDE SEQUENCE [LARGE SCALE GENOMIC DNA]</scope>
    <source>
        <strain evidence="3">Lake Konstanz</strain>
    </source>
</reference>
<sequence>MLATSPAQGLGSSRTKQPLLPPFPPTQPPSTGRPREVPSTDQHDDAMSARTVSSRDHRSAHLSSRAGVVGAPQLNLFHATDSSWRFLHPSGDYAIKSGETIPPAVLMSPTTRNPHPPPPPPVVLSTQPSAKTAVNALVDEAEAALTSVLQQAQQASLATQPQGTKHAGIVTPPAKALSRLSTLSQLSYLHADGTKGRPSPHRGAASSLSHATQRLARSTVELTDELRRKPQQHRIAASSRSNPLSDSGLPTFETGAYPTLSVAHMFHEEATGAGNSPKGRLLRDRAHQQRQSHADVVLHQQQQQQPQFPITSGLAQLGQFFQVGSASSNLVGSQEFSDEFTNNANLPNPTARTPQPLELDQLLEALTRSSNNRPPTNALSIADSNGGGGGGGGSGVFLRDQTSPSFGTRLTRLQGPSANQHYNSNNGSTSPSTTKSLARRNSRNNMTNRSKALEIKSLQSHHKMYTLLQTATEDCLGDILESVPLLPAEDLPEEETLTMRMDLQRLYVTLHPFDHIVPATGVPSVLLHTIATSTDIPVELLVDDNVKYLTIQASSAQSSKFGGGGARHNAGARGSISTSTQGGPSQATRKQNGVVLEVSSVPKHLPLYIPSRHLDVVTHRMWHQIPGRVDPTKLVGSKQYDDRNRLLNILRAKQREAEAMLGIKTTYAKIAPPLLPDDEDIDYDDIPRQEAAAGAAAAVPQGPLVLPSKPSALTSKREGSPSHDTRRPLMKPLHEIRLDDLEDVAKNSDGKMMDVFDMIEHLQVRTKRRRSTLPLSSNMSIERSMRSTGRMQGAFSSDDDLV</sequence>
<organism evidence="2 3">
    <name type="scientific">Bodo saltans</name>
    <name type="common">Flagellated protozoan</name>
    <dbReference type="NCBI Taxonomy" id="75058"/>
    <lineage>
        <taxon>Eukaryota</taxon>
        <taxon>Discoba</taxon>
        <taxon>Euglenozoa</taxon>
        <taxon>Kinetoplastea</taxon>
        <taxon>Metakinetoplastina</taxon>
        <taxon>Eubodonida</taxon>
        <taxon>Bodonidae</taxon>
        <taxon>Bodo</taxon>
    </lineage>
</organism>
<feature type="region of interest" description="Disordered" evidence="1">
    <location>
        <begin position="1"/>
        <end position="66"/>
    </location>
</feature>
<proteinExistence type="predicted"/>
<feature type="region of interest" description="Disordered" evidence="1">
    <location>
        <begin position="692"/>
        <end position="729"/>
    </location>
</feature>
<name>A0A0S4JNK8_BODSA</name>
<feature type="region of interest" description="Disordered" evidence="1">
    <location>
        <begin position="190"/>
        <end position="250"/>
    </location>
</feature>
<protein>
    <submittedName>
        <fullName evidence="2">Uncharacterized protein</fullName>
    </submittedName>
</protein>
<keyword evidence="3" id="KW-1185">Reference proteome</keyword>
<gene>
    <name evidence="2" type="ORF">BSAL_40735</name>
</gene>
<feature type="compositionally biased region" description="Basic and acidic residues" evidence="1">
    <location>
        <begin position="33"/>
        <end position="59"/>
    </location>
</feature>
<feature type="region of interest" description="Disordered" evidence="1">
    <location>
        <begin position="557"/>
        <end position="591"/>
    </location>
</feature>
<feature type="compositionally biased region" description="Polar residues" evidence="1">
    <location>
        <begin position="206"/>
        <end position="216"/>
    </location>
</feature>
<feature type="region of interest" description="Disordered" evidence="1">
    <location>
        <begin position="368"/>
        <end position="450"/>
    </location>
</feature>
<dbReference type="Proteomes" id="UP000051952">
    <property type="component" value="Unassembled WGS sequence"/>
</dbReference>
<feature type="region of interest" description="Disordered" evidence="1">
    <location>
        <begin position="783"/>
        <end position="802"/>
    </location>
</feature>
<evidence type="ECO:0000256" key="1">
    <source>
        <dbReference type="SAM" id="MobiDB-lite"/>
    </source>
</evidence>
<feature type="compositionally biased region" description="Pro residues" evidence="1">
    <location>
        <begin position="19"/>
        <end position="28"/>
    </location>
</feature>
<feature type="compositionally biased region" description="Polar residues" evidence="1">
    <location>
        <begin position="575"/>
        <end position="591"/>
    </location>
</feature>
<dbReference type="AlphaFoldDB" id="A0A0S4JNK8"/>